<dbReference type="EMBL" id="CP027541">
    <property type="protein sequence ID" value="AWT52259.1"/>
    <property type="molecule type" value="Genomic_DNA"/>
</dbReference>
<evidence type="ECO:0000313" key="1">
    <source>
        <dbReference type="EMBL" id="AWT52259.1"/>
    </source>
</evidence>
<dbReference type="Proteomes" id="UP000011200">
    <property type="component" value="Chromosome"/>
</dbReference>
<gene>
    <name evidence="1" type="ORF">D806_012710</name>
</gene>
<accession>A0A2U9PKI1</accession>
<sequence length="110" mass="12490">MSRQQSQSGGGLIGLIGVLFLIGLIIKYIWWILAAIGLVLTFWIIAACVRHYQSVEAARQRRAAEIAARADQQHRWVLDGDHRGIYGEDGAELMRYLGRDDWVGVPRWSR</sequence>
<evidence type="ECO:0000313" key="2">
    <source>
        <dbReference type="Proteomes" id="UP000011200"/>
    </source>
</evidence>
<reference evidence="2" key="2">
    <citation type="submission" date="2018-03" db="EMBL/GenBank/DDBJ databases">
        <authorList>
            <person name="Derbyshire K."/>
            <person name="Gray T.A."/>
            <person name="Champion M."/>
        </authorList>
    </citation>
    <scope>NUCLEOTIDE SEQUENCE [LARGE SCALE GENOMIC DNA]</scope>
    <source>
        <strain evidence="2">MKD8</strain>
    </source>
</reference>
<organism evidence="1 2">
    <name type="scientific">Mycolicibacterium smegmatis (strain MKD8)</name>
    <name type="common">Mycobacterium smegmatis</name>
    <dbReference type="NCBI Taxonomy" id="1214915"/>
    <lineage>
        <taxon>Bacteria</taxon>
        <taxon>Bacillati</taxon>
        <taxon>Actinomycetota</taxon>
        <taxon>Actinomycetes</taxon>
        <taxon>Mycobacteriales</taxon>
        <taxon>Mycobacteriaceae</taxon>
        <taxon>Mycolicibacterium</taxon>
    </lineage>
</organism>
<proteinExistence type="predicted"/>
<dbReference type="RefSeq" id="WP_232836110.1">
    <property type="nucleotide sequence ID" value="NZ_CP027541.1"/>
</dbReference>
<dbReference type="AlphaFoldDB" id="A0A2U9PKI1"/>
<protein>
    <submittedName>
        <fullName evidence="1">Uncharacterized protein</fullName>
    </submittedName>
</protein>
<reference evidence="1 2" key="1">
    <citation type="journal article" date="2013" name="Genome Announc.">
        <title>Draft genome sequence of MKD8, a conjugal recipient Mycobacterium smegmatis strain.</title>
        <authorList>
            <person name="Gray T.A."/>
            <person name="Palumbo M.J."/>
            <person name="Derbyshire K.M."/>
        </authorList>
    </citation>
    <scope>NUCLEOTIDE SEQUENCE [LARGE SCALE GENOMIC DNA]</scope>
    <source>
        <strain evidence="1 2">MKD8</strain>
    </source>
</reference>
<name>A0A2U9PKI1_MYCSE</name>